<gene>
    <name evidence="2" type="ORF">EG849_04290</name>
</gene>
<name>A0A3P3WH82_9FLAO</name>
<accession>A0A3P3WH82</accession>
<proteinExistence type="predicted"/>
<feature type="signal peptide" evidence="1">
    <location>
        <begin position="1"/>
        <end position="21"/>
    </location>
</feature>
<keyword evidence="1" id="KW-0732">Signal</keyword>
<evidence type="ECO:0000313" key="2">
    <source>
        <dbReference type="EMBL" id="RRJ93536.1"/>
    </source>
</evidence>
<dbReference type="OrthoDB" id="9771991at2"/>
<feature type="chain" id="PRO_5018186134" evidence="1">
    <location>
        <begin position="22"/>
        <end position="461"/>
    </location>
</feature>
<protein>
    <submittedName>
        <fullName evidence="2">Porin</fullName>
    </submittedName>
</protein>
<dbReference type="RefSeq" id="WP_125011853.1">
    <property type="nucleotide sequence ID" value="NZ_RQVR01000003.1"/>
</dbReference>
<organism evidence="2 3">
    <name type="scientific">Flavobacterium macacae</name>
    <dbReference type="NCBI Taxonomy" id="2488993"/>
    <lineage>
        <taxon>Bacteria</taxon>
        <taxon>Pseudomonadati</taxon>
        <taxon>Bacteroidota</taxon>
        <taxon>Flavobacteriia</taxon>
        <taxon>Flavobacteriales</taxon>
        <taxon>Flavobacteriaceae</taxon>
        <taxon>Flavobacterium</taxon>
    </lineage>
</organism>
<dbReference type="Proteomes" id="UP000271937">
    <property type="component" value="Unassembled WGS sequence"/>
</dbReference>
<dbReference type="EMBL" id="RQVR01000003">
    <property type="protein sequence ID" value="RRJ93536.1"/>
    <property type="molecule type" value="Genomic_DNA"/>
</dbReference>
<comment type="caution">
    <text evidence="2">The sequence shown here is derived from an EMBL/GenBank/DDBJ whole genome shotgun (WGS) entry which is preliminary data.</text>
</comment>
<evidence type="ECO:0000256" key="1">
    <source>
        <dbReference type="SAM" id="SignalP"/>
    </source>
</evidence>
<sequence length="461" mass="50604">MKRISLIAAVLFSSLSGYSQGSPDYGSGLKFNLKEDGSKYLRVLAWNQIWFRSSDMNPGTTINGEEASSSTDIGNRRLRILLHAQLSPRYMIVTHFGINNQTFTNGGAAGTTGTGGYGQGKKPGLFFHDAWNEYAVVVPQADQKFSLSLGGGLHYYMGLSRMTMASTLNFLTVDAPIFNWPLIENSDQFARQGGLFAKGKYGKFEYRLSYNKPFATNLAPVDAPTSDVAVAVDNSGNTKWSKAGYFEYQFLDVESNLLPYKVGSYLGTKKVFNIGAGFYNAPDATRTSVAGNVGKHDITLLSADVFVDMPIGKPEKKMAVTAYSVFYNYDFGPNYLRNLGIMNVGTATADPAYTGDRALAGAGNLQPMMGTGNIWYTQAGILLPTSEEKPKVRIQPYGAYTYKNFEALDKSSSQFDIGANFFLDGHHAKITTQYSTRPVYITPNKVESLKGEFTVQLQIYL</sequence>
<dbReference type="AlphaFoldDB" id="A0A3P3WH82"/>
<reference evidence="2 3" key="1">
    <citation type="submission" date="2018-11" db="EMBL/GenBank/DDBJ databases">
        <title>Flavobacterium sp. nov., YIM 102600 draft genome.</title>
        <authorList>
            <person name="Li G."/>
            <person name="Jiang Y."/>
        </authorList>
    </citation>
    <scope>NUCLEOTIDE SEQUENCE [LARGE SCALE GENOMIC DNA]</scope>
    <source>
        <strain evidence="2 3">YIM 102600</strain>
    </source>
</reference>
<keyword evidence="3" id="KW-1185">Reference proteome</keyword>
<evidence type="ECO:0000313" key="3">
    <source>
        <dbReference type="Proteomes" id="UP000271937"/>
    </source>
</evidence>